<dbReference type="InterPro" id="IPR039422">
    <property type="entry name" value="MarR/SlyA-like"/>
</dbReference>
<dbReference type="SUPFAM" id="SSF46785">
    <property type="entry name" value="Winged helix' DNA-binding domain"/>
    <property type="match status" value="1"/>
</dbReference>
<evidence type="ECO:0000256" key="1">
    <source>
        <dbReference type="SAM" id="MobiDB-lite"/>
    </source>
</evidence>
<feature type="domain" description="HTH marR-type" evidence="2">
    <location>
        <begin position="13"/>
        <end position="150"/>
    </location>
</feature>
<dbReference type="PROSITE" id="PS50995">
    <property type="entry name" value="HTH_MARR_2"/>
    <property type="match status" value="1"/>
</dbReference>
<dbReference type="AlphaFoldDB" id="A0A7M2WTL4"/>
<dbReference type="InterPro" id="IPR036390">
    <property type="entry name" value="WH_DNA-bd_sf"/>
</dbReference>
<keyword evidence="4" id="KW-1185">Reference proteome</keyword>
<dbReference type="RefSeq" id="WP_206291488.1">
    <property type="nucleotide sequence ID" value="NZ_CP063458.1"/>
</dbReference>
<name>A0A7M2WTL4_9BACT</name>
<evidence type="ECO:0000313" key="3">
    <source>
        <dbReference type="EMBL" id="QOV88502.1"/>
    </source>
</evidence>
<sequence length="177" mass="19802">MQAVEFPQPRNASEAAFRSIVRTSVLLRRMMEPYFEQHGISGAQWAVLRALERAESKSFRHLRVNELSDWLLVRPPSITSVVSRLRRDGLVRQEVCRDDHRARQLSLTAGGRRLVARVLEGHAERIEMVLSPLEEPERDQLAALLERVADHMGALADTTDLPKPAVLGSGVGPGSHD</sequence>
<dbReference type="Pfam" id="PF12802">
    <property type="entry name" value="MarR_2"/>
    <property type="match status" value="1"/>
</dbReference>
<dbReference type="InterPro" id="IPR000835">
    <property type="entry name" value="HTH_MarR-typ"/>
</dbReference>
<dbReference type="PANTHER" id="PTHR33164:SF104">
    <property type="entry name" value="TRANSCRIPTIONAL REGULATORY PROTEIN"/>
    <property type="match status" value="1"/>
</dbReference>
<organism evidence="3 4">
    <name type="scientific">Humisphaera borealis</name>
    <dbReference type="NCBI Taxonomy" id="2807512"/>
    <lineage>
        <taxon>Bacteria</taxon>
        <taxon>Pseudomonadati</taxon>
        <taxon>Planctomycetota</taxon>
        <taxon>Phycisphaerae</taxon>
        <taxon>Tepidisphaerales</taxon>
        <taxon>Tepidisphaeraceae</taxon>
        <taxon>Humisphaera</taxon>
    </lineage>
</organism>
<dbReference type="PANTHER" id="PTHR33164">
    <property type="entry name" value="TRANSCRIPTIONAL REGULATOR, MARR FAMILY"/>
    <property type="match status" value="1"/>
</dbReference>
<dbReference type="PRINTS" id="PR00598">
    <property type="entry name" value="HTHMARR"/>
</dbReference>
<reference evidence="3 4" key="1">
    <citation type="submission" date="2020-10" db="EMBL/GenBank/DDBJ databases">
        <title>Wide distribution of Phycisphaera-like planctomycetes from WD2101 soil group in peatlands and genome analysis of the first cultivated representative.</title>
        <authorList>
            <person name="Dedysh S.N."/>
            <person name="Beletsky A.V."/>
            <person name="Ivanova A."/>
            <person name="Kulichevskaya I.S."/>
            <person name="Suzina N.E."/>
            <person name="Philippov D.A."/>
            <person name="Rakitin A.L."/>
            <person name="Mardanov A.V."/>
            <person name="Ravin N.V."/>
        </authorList>
    </citation>
    <scope>NUCLEOTIDE SEQUENCE [LARGE SCALE GENOMIC DNA]</scope>
    <source>
        <strain evidence="3 4">M1803</strain>
    </source>
</reference>
<evidence type="ECO:0000313" key="4">
    <source>
        <dbReference type="Proteomes" id="UP000593765"/>
    </source>
</evidence>
<evidence type="ECO:0000259" key="2">
    <source>
        <dbReference type="PROSITE" id="PS50995"/>
    </source>
</evidence>
<proteinExistence type="predicted"/>
<dbReference type="EMBL" id="CP063458">
    <property type="protein sequence ID" value="QOV88502.1"/>
    <property type="molecule type" value="Genomic_DNA"/>
</dbReference>
<dbReference type="Proteomes" id="UP000593765">
    <property type="component" value="Chromosome"/>
</dbReference>
<protein>
    <submittedName>
        <fullName evidence="3">Winged helix-turn-helix transcriptional regulator</fullName>
    </submittedName>
</protein>
<accession>A0A7M2WTL4</accession>
<feature type="region of interest" description="Disordered" evidence="1">
    <location>
        <begin position="155"/>
        <end position="177"/>
    </location>
</feature>
<gene>
    <name evidence="3" type="ORF">IPV69_19985</name>
</gene>
<dbReference type="Gene3D" id="1.10.10.10">
    <property type="entry name" value="Winged helix-like DNA-binding domain superfamily/Winged helix DNA-binding domain"/>
    <property type="match status" value="1"/>
</dbReference>
<dbReference type="GO" id="GO:0006950">
    <property type="term" value="P:response to stress"/>
    <property type="evidence" value="ECO:0007669"/>
    <property type="project" value="TreeGrafter"/>
</dbReference>
<dbReference type="InterPro" id="IPR036388">
    <property type="entry name" value="WH-like_DNA-bd_sf"/>
</dbReference>
<dbReference type="SMART" id="SM00347">
    <property type="entry name" value="HTH_MARR"/>
    <property type="match status" value="1"/>
</dbReference>
<dbReference type="KEGG" id="hbs:IPV69_19985"/>
<dbReference type="GO" id="GO:0003700">
    <property type="term" value="F:DNA-binding transcription factor activity"/>
    <property type="evidence" value="ECO:0007669"/>
    <property type="project" value="InterPro"/>
</dbReference>